<evidence type="ECO:0000313" key="4">
    <source>
        <dbReference type="Proteomes" id="UP000298327"/>
    </source>
</evidence>
<dbReference type="OrthoDB" id="7777654at2759"/>
<dbReference type="Gene3D" id="3.90.660.10">
    <property type="match status" value="1"/>
</dbReference>
<proteinExistence type="predicted"/>
<evidence type="ECO:0000259" key="2">
    <source>
        <dbReference type="Pfam" id="PF01593"/>
    </source>
</evidence>
<feature type="domain" description="Amine oxidase" evidence="2">
    <location>
        <begin position="158"/>
        <end position="641"/>
    </location>
</feature>
<reference evidence="3 4" key="1">
    <citation type="submission" date="2019-02" db="EMBL/GenBank/DDBJ databases">
        <title>Genome sequencing of the rare red list fungi Dentipellis fragilis.</title>
        <authorList>
            <person name="Buettner E."/>
            <person name="Kellner H."/>
        </authorList>
    </citation>
    <scope>NUCLEOTIDE SEQUENCE [LARGE SCALE GENOMIC DNA]</scope>
    <source>
        <strain evidence="3 4">DSM 105465</strain>
    </source>
</reference>
<dbReference type="PANTHER" id="PTHR10742:SF342">
    <property type="entry name" value="AMINE OXIDASE"/>
    <property type="match status" value="1"/>
</dbReference>
<organism evidence="3 4">
    <name type="scientific">Dentipellis fragilis</name>
    <dbReference type="NCBI Taxonomy" id="205917"/>
    <lineage>
        <taxon>Eukaryota</taxon>
        <taxon>Fungi</taxon>
        <taxon>Dikarya</taxon>
        <taxon>Basidiomycota</taxon>
        <taxon>Agaricomycotina</taxon>
        <taxon>Agaricomycetes</taxon>
        <taxon>Russulales</taxon>
        <taxon>Hericiaceae</taxon>
        <taxon>Dentipellis</taxon>
    </lineage>
</organism>
<keyword evidence="4" id="KW-1185">Reference proteome</keyword>
<evidence type="ECO:0000256" key="1">
    <source>
        <dbReference type="SAM" id="MobiDB-lite"/>
    </source>
</evidence>
<protein>
    <recommendedName>
        <fullName evidence="2">Amine oxidase domain-containing protein</fullName>
    </recommendedName>
</protein>
<dbReference type="Proteomes" id="UP000298327">
    <property type="component" value="Unassembled WGS sequence"/>
</dbReference>
<dbReference type="STRING" id="205917.A0A4Y9Z825"/>
<dbReference type="InterPro" id="IPR036188">
    <property type="entry name" value="FAD/NAD-bd_sf"/>
</dbReference>
<dbReference type="AlphaFoldDB" id="A0A4Y9Z825"/>
<dbReference type="Pfam" id="PF01593">
    <property type="entry name" value="Amino_oxidase"/>
    <property type="match status" value="1"/>
</dbReference>
<dbReference type="EMBL" id="SEOQ01000116">
    <property type="protein sequence ID" value="TFY70187.1"/>
    <property type="molecule type" value="Genomic_DNA"/>
</dbReference>
<sequence>MFNYLLFRNHNASTSAFTILVSGGYHKPAPAMKQAFLYPGLVEQCFKSYFNYSEVLAAGDRWVAPVGQVGCMQIPSSYKRQRPICLPHSDPPSSIMPELPNLPVFSKSLRGHHASIHDLAANHLVDCIIDAHSTEGTPRTGPASFGSQPVGIIGAGTAGLYAAMILQDLGVPYQILEANDRIGGRIFTRRFNGSAGYDAPKGTPARYDYFDVGAMRYPRIPFMDRVFDLFERVGISDLLVPYYLGAENNLILFQVSVSNGGAVPDVYALSGPDHWIDKTFEPFKRLFGEVYDSESPVEDRVRRFRIAWDTLTRQDHHSTRGYMQSGKDGKPDDALPPFPEPVVHWLETFEAGTGNFNLAFVESVLDSLDFDWPLPATCPGPTEYPWVCIDGGSDHMVNEMAKVLHSQPVLAQRVTKIALLHGDGDQVEVTSTSGGRTSTRHYSHVISTLPLSCLGAIHTDGLGLLYNQKQAIRALNYDSSTKVGIKFKNRWWEKEGVVLTGPIRGGQSSSDTQIRTCVYPSYGRAADRWPCAGEKRQGGSDAPRAGLGRAREDARHPEREIRAVEDHFAYNWDMDEYARGAFALYGPGQFGAPGDAGKLFASIKAPAAGGKFVIAGEATSAHHGWVLGALNSAWRAVYYVLLDKYQDNDLLKRFTDRWGIPDEESTVNLPKLAALALDRVL</sequence>
<dbReference type="GO" id="GO:0001716">
    <property type="term" value="F:L-amino-acid oxidase activity"/>
    <property type="evidence" value="ECO:0007669"/>
    <property type="project" value="TreeGrafter"/>
</dbReference>
<accession>A0A4Y9Z825</accession>
<dbReference type="PANTHER" id="PTHR10742">
    <property type="entry name" value="FLAVIN MONOAMINE OXIDASE"/>
    <property type="match status" value="1"/>
</dbReference>
<gene>
    <name evidence="3" type="ORF">EVG20_g2809</name>
</gene>
<dbReference type="InterPro" id="IPR050281">
    <property type="entry name" value="Flavin_monoamine_oxidase"/>
</dbReference>
<evidence type="ECO:0000313" key="3">
    <source>
        <dbReference type="EMBL" id="TFY70187.1"/>
    </source>
</evidence>
<dbReference type="SUPFAM" id="SSF51905">
    <property type="entry name" value="FAD/NAD(P)-binding domain"/>
    <property type="match status" value="1"/>
</dbReference>
<dbReference type="SUPFAM" id="SSF54373">
    <property type="entry name" value="FAD-linked reductases, C-terminal domain"/>
    <property type="match status" value="1"/>
</dbReference>
<name>A0A4Y9Z825_9AGAM</name>
<dbReference type="GO" id="GO:0009063">
    <property type="term" value="P:amino acid catabolic process"/>
    <property type="evidence" value="ECO:0007669"/>
    <property type="project" value="TreeGrafter"/>
</dbReference>
<dbReference type="Gene3D" id="3.50.50.60">
    <property type="entry name" value="FAD/NAD(P)-binding domain"/>
    <property type="match status" value="1"/>
</dbReference>
<feature type="region of interest" description="Disordered" evidence="1">
    <location>
        <begin position="530"/>
        <end position="556"/>
    </location>
</feature>
<comment type="caution">
    <text evidence="3">The sequence shown here is derived from an EMBL/GenBank/DDBJ whole genome shotgun (WGS) entry which is preliminary data.</text>
</comment>
<dbReference type="InterPro" id="IPR002937">
    <property type="entry name" value="Amino_oxidase"/>
</dbReference>
<dbReference type="Gene3D" id="1.20.1440.240">
    <property type="match status" value="1"/>
</dbReference>